<dbReference type="GeneID" id="63716880"/>
<accession>A0A151GJF0</accession>
<name>A0A151GJF0_DRECN</name>
<dbReference type="InParanoid" id="A0A151GJF0"/>
<evidence type="ECO:0000256" key="1">
    <source>
        <dbReference type="SAM" id="MobiDB-lite"/>
    </source>
</evidence>
<dbReference type="AlphaFoldDB" id="A0A151GJF0"/>
<dbReference type="RefSeq" id="XP_040656582.1">
    <property type="nucleotide sequence ID" value="XM_040801549.1"/>
</dbReference>
<feature type="region of interest" description="Disordered" evidence="1">
    <location>
        <begin position="1"/>
        <end position="28"/>
    </location>
</feature>
<protein>
    <submittedName>
        <fullName evidence="2">Uncharacterized protein</fullName>
    </submittedName>
</protein>
<proteinExistence type="predicted"/>
<evidence type="ECO:0000313" key="2">
    <source>
        <dbReference type="EMBL" id="KYK57230.1"/>
    </source>
</evidence>
<sequence>MVLRISGSPTVRDVGRFDPQQAMGTSALPDGRFRSVWASSCRTTSRGSWQPPIGTSAAARPADPTATLHWLLGEREALGPALLSSGP</sequence>
<reference evidence="2 3" key="1">
    <citation type="journal article" date="2016" name="Sci. Rep.">
        <title>Insights into Adaptations to a Near-Obligate Nematode Endoparasitic Lifestyle from the Finished Genome of Drechmeria coniospora.</title>
        <authorList>
            <person name="Zhang L."/>
            <person name="Zhou Z."/>
            <person name="Guo Q."/>
            <person name="Fokkens L."/>
            <person name="Miskei M."/>
            <person name="Pocsi I."/>
            <person name="Zhang W."/>
            <person name="Chen M."/>
            <person name="Wang L."/>
            <person name="Sun Y."/>
            <person name="Donzelli B.G."/>
            <person name="Gibson D.M."/>
            <person name="Nelson D.R."/>
            <person name="Luo J.G."/>
            <person name="Rep M."/>
            <person name="Liu H."/>
            <person name="Yang S."/>
            <person name="Wang J."/>
            <person name="Krasnoff S.B."/>
            <person name="Xu Y."/>
            <person name="Molnar I."/>
            <person name="Lin M."/>
        </authorList>
    </citation>
    <scope>NUCLEOTIDE SEQUENCE [LARGE SCALE GENOMIC DNA]</scope>
    <source>
        <strain evidence="2 3">ARSEF 6962</strain>
    </source>
</reference>
<comment type="caution">
    <text evidence="2">The sequence shown here is derived from an EMBL/GenBank/DDBJ whole genome shotgun (WGS) entry which is preliminary data.</text>
</comment>
<evidence type="ECO:0000313" key="3">
    <source>
        <dbReference type="Proteomes" id="UP000076580"/>
    </source>
</evidence>
<dbReference type="Proteomes" id="UP000076580">
    <property type="component" value="Chromosome 02"/>
</dbReference>
<gene>
    <name evidence="2" type="ORF">DCS_04237</name>
</gene>
<keyword evidence="3" id="KW-1185">Reference proteome</keyword>
<dbReference type="EMBL" id="LAYC01000002">
    <property type="protein sequence ID" value="KYK57230.1"/>
    <property type="molecule type" value="Genomic_DNA"/>
</dbReference>
<organism evidence="2 3">
    <name type="scientific">Drechmeria coniospora</name>
    <name type="common">Nematophagous fungus</name>
    <name type="synonym">Meria coniospora</name>
    <dbReference type="NCBI Taxonomy" id="98403"/>
    <lineage>
        <taxon>Eukaryota</taxon>
        <taxon>Fungi</taxon>
        <taxon>Dikarya</taxon>
        <taxon>Ascomycota</taxon>
        <taxon>Pezizomycotina</taxon>
        <taxon>Sordariomycetes</taxon>
        <taxon>Hypocreomycetidae</taxon>
        <taxon>Hypocreales</taxon>
        <taxon>Ophiocordycipitaceae</taxon>
        <taxon>Drechmeria</taxon>
    </lineage>
</organism>